<dbReference type="InterPro" id="IPR007117">
    <property type="entry name" value="Expansin_CBD"/>
</dbReference>
<feature type="domain" description="Expansin-like CBD" evidence="12">
    <location>
        <begin position="165"/>
        <end position="244"/>
    </location>
</feature>
<dbReference type="PRINTS" id="PR01226">
    <property type="entry name" value="EXPANSIN"/>
</dbReference>
<keyword evidence="5" id="KW-0964">Secreted</keyword>
<dbReference type="Pfam" id="PF03330">
    <property type="entry name" value="DPBB_1"/>
    <property type="match status" value="1"/>
</dbReference>
<dbReference type="SMART" id="SM00837">
    <property type="entry name" value="DPBB_1"/>
    <property type="match status" value="1"/>
</dbReference>
<dbReference type="Gene3D" id="2.60.40.760">
    <property type="entry name" value="Expansin, cellulose-binding-like domain"/>
    <property type="match status" value="1"/>
</dbReference>
<dbReference type="Pfam" id="PF01357">
    <property type="entry name" value="Expansin_C"/>
    <property type="match status" value="1"/>
</dbReference>
<dbReference type="EMBL" id="OY731405">
    <property type="protein sequence ID" value="CAJ1970768.1"/>
    <property type="molecule type" value="Genomic_DNA"/>
</dbReference>
<dbReference type="Gramene" id="rna-AYBTSS11_LOCUS22756">
    <property type="protein sequence ID" value="CAJ1970768.1"/>
    <property type="gene ID" value="gene-AYBTSS11_LOCUS22756"/>
</dbReference>
<feature type="region of interest" description="Disordered" evidence="9">
    <location>
        <begin position="287"/>
        <end position="312"/>
    </location>
</feature>
<dbReference type="PANTHER" id="PTHR31867">
    <property type="entry name" value="EXPANSIN-A15"/>
    <property type="match status" value="1"/>
</dbReference>
<dbReference type="PROSITE" id="PS50842">
    <property type="entry name" value="EXPANSIN_EG45"/>
    <property type="match status" value="1"/>
</dbReference>
<evidence type="ECO:0000259" key="12">
    <source>
        <dbReference type="PROSITE" id="PS50843"/>
    </source>
</evidence>
<dbReference type="InterPro" id="IPR009009">
    <property type="entry name" value="RlpA-like_DPBB"/>
</dbReference>
<evidence type="ECO:0000256" key="4">
    <source>
        <dbReference type="ARBA" id="ARBA00022512"/>
    </source>
</evidence>
<dbReference type="Proteomes" id="UP001189624">
    <property type="component" value="Chromosome 8"/>
</dbReference>
<sequence>MAVNAYSSLLLILISVFAEMHLQGATADGGWKGGRATFYTGSSKTMGGACGYGDVIGEGYGSDTTALSTALFNNGLTCGACFAIRCVNDPKWCKPGSVVVTATNLCPPSNNGAGWCNPPLQHFNLAESAFLKIAQYRAGIVPVQYTRVPCVKKGGIRFTINGHSYFNLVLITNVAGAGDIHAVSFRGASGGWEPMSRNWGQNWQSNAYLNGQSLSFQVAASDGRIVTCNNVVPANWQFGQTFQGDSQHALFFVLIPFSSARTPIPGRVVPVLSTVMGDLHANGAVFGEDRPCGSSPPSPPLPLSNPDPSSVPADAWAAAEQTTGEILHSIQPTLAADRRRREVVDYVQRLIRYGARCEVMLLAFFDFHHYSIVVVVTDDRFGCVDVCFLFSYLIELSLNDLGVLVRV</sequence>
<evidence type="ECO:0000313" key="13">
    <source>
        <dbReference type="EMBL" id="CAJ1970768.1"/>
    </source>
</evidence>
<name>A0AA86SQX2_9FABA</name>
<evidence type="ECO:0000259" key="11">
    <source>
        <dbReference type="PROSITE" id="PS50842"/>
    </source>
</evidence>
<evidence type="ECO:0000256" key="6">
    <source>
        <dbReference type="ARBA" id="ARBA00022729"/>
    </source>
</evidence>
<dbReference type="PRINTS" id="PR01225">
    <property type="entry name" value="EXPANSNFAMLY"/>
</dbReference>
<evidence type="ECO:0000256" key="5">
    <source>
        <dbReference type="ARBA" id="ARBA00022525"/>
    </source>
</evidence>
<evidence type="ECO:0000313" key="14">
    <source>
        <dbReference type="Proteomes" id="UP001189624"/>
    </source>
</evidence>
<accession>A0AA86SQX2</accession>
<dbReference type="InterPro" id="IPR007118">
    <property type="entry name" value="Expan_Lol_pI"/>
</dbReference>
<dbReference type="Gene3D" id="2.40.40.10">
    <property type="entry name" value="RlpA-like domain"/>
    <property type="match status" value="1"/>
</dbReference>
<dbReference type="PROSITE" id="PS50843">
    <property type="entry name" value="EXPANSIN_CBD"/>
    <property type="match status" value="1"/>
</dbReference>
<evidence type="ECO:0000256" key="3">
    <source>
        <dbReference type="ARBA" id="ARBA00005392"/>
    </source>
</evidence>
<organism evidence="13 14">
    <name type="scientific">Sphenostylis stenocarpa</name>
    <dbReference type="NCBI Taxonomy" id="92480"/>
    <lineage>
        <taxon>Eukaryota</taxon>
        <taxon>Viridiplantae</taxon>
        <taxon>Streptophyta</taxon>
        <taxon>Embryophyta</taxon>
        <taxon>Tracheophyta</taxon>
        <taxon>Spermatophyta</taxon>
        <taxon>Magnoliopsida</taxon>
        <taxon>eudicotyledons</taxon>
        <taxon>Gunneridae</taxon>
        <taxon>Pentapetalae</taxon>
        <taxon>rosids</taxon>
        <taxon>fabids</taxon>
        <taxon>Fabales</taxon>
        <taxon>Fabaceae</taxon>
        <taxon>Papilionoideae</taxon>
        <taxon>50 kb inversion clade</taxon>
        <taxon>NPAAA clade</taxon>
        <taxon>indigoferoid/millettioid clade</taxon>
        <taxon>Phaseoleae</taxon>
        <taxon>Sphenostylis</taxon>
    </lineage>
</organism>
<comment type="subcellular location">
    <subcellularLocation>
        <location evidence="1">Membrane</location>
        <topology evidence="1">Peripheral membrane protein</topology>
    </subcellularLocation>
    <subcellularLocation>
        <location evidence="2">Secreted</location>
        <location evidence="2">Cell wall</location>
    </subcellularLocation>
</comment>
<protein>
    <recommendedName>
        <fullName evidence="15">Expansin</fullName>
    </recommendedName>
</protein>
<comment type="similarity">
    <text evidence="3">Belongs to the expansin family. Expansin A subfamily.</text>
</comment>
<proteinExistence type="inferred from homology"/>
<keyword evidence="6 10" id="KW-0732">Signal</keyword>
<dbReference type="GO" id="GO:0005576">
    <property type="term" value="C:extracellular region"/>
    <property type="evidence" value="ECO:0007669"/>
    <property type="project" value="InterPro"/>
</dbReference>
<dbReference type="AlphaFoldDB" id="A0AA86SQX2"/>
<dbReference type="InterPro" id="IPR007112">
    <property type="entry name" value="Expansin/allergen_DPBB_dom"/>
</dbReference>
<dbReference type="GO" id="GO:0009664">
    <property type="term" value="P:plant-type cell wall organization"/>
    <property type="evidence" value="ECO:0007669"/>
    <property type="project" value="InterPro"/>
</dbReference>
<dbReference type="GO" id="GO:0016020">
    <property type="term" value="C:membrane"/>
    <property type="evidence" value="ECO:0007669"/>
    <property type="project" value="UniProtKB-SubCell"/>
</dbReference>
<evidence type="ECO:0000256" key="1">
    <source>
        <dbReference type="ARBA" id="ARBA00004170"/>
    </source>
</evidence>
<feature type="compositionally biased region" description="Pro residues" evidence="9">
    <location>
        <begin position="294"/>
        <end position="305"/>
    </location>
</feature>
<dbReference type="InterPro" id="IPR036908">
    <property type="entry name" value="RlpA-like_sf"/>
</dbReference>
<reference evidence="13" key="1">
    <citation type="submission" date="2023-10" db="EMBL/GenBank/DDBJ databases">
        <authorList>
            <person name="Domelevo Entfellner J.-B."/>
        </authorList>
    </citation>
    <scope>NUCLEOTIDE SEQUENCE</scope>
</reference>
<dbReference type="CDD" id="cd22274">
    <property type="entry name" value="DPBB_EXPA_N"/>
    <property type="match status" value="1"/>
</dbReference>
<evidence type="ECO:0000256" key="9">
    <source>
        <dbReference type="SAM" id="MobiDB-lite"/>
    </source>
</evidence>
<dbReference type="InterPro" id="IPR036749">
    <property type="entry name" value="Expansin_CBD_sf"/>
</dbReference>
<dbReference type="GO" id="GO:0009653">
    <property type="term" value="P:anatomical structure morphogenesis"/>
    <property type="evidence" value="ECO:0007669"/>
    <property type="project" value="UniProtKB-ARBA"/>
</dbReference>
<keyword evidence="14" id="KW-1185">Reference proteome</keyword>
<gene>
    <name evidence="13" type="ORF">AYBTSS11_LOCUS22756</name>
</gene>
<feature type="chain" id="PRO_5041682944" description="Expansin" evidence="10">
    <location>
        <begin position="28"/>
        <end position="407"/>
    </location>
</feature>
<dbReference type="FunFam" id="2.60.40.760:FF:000001">
    <property type="entry name" value="Expansin"/>
    <property type="match status" value="1"/>
</dbReference>
<keyword evidence="7" id="KW-0472">Membrane</keyword>
<keyword evidence="4" id="KW-0134">Cell wall</keyword>
<evidence type="ECO:0000256" key="10">
    <source>
        <dbReference type="SAM" id="SignalP"/>
    </source>
</evidence>
<feature type="domain" description="Expansin-like EG45" evidence="11">
    <location>
        <begin position="47"/>
        <end position="155"/>
    </location>
</feature>
<evidence type="ECO:0000256" key="7">
    <source>
        <dbReference type="ARBA" id="ARBA00023136"/>
    </source>
</evidence>
<evidence type="ECO:0000256" key="8">
    <source>
        <dbReference type="ARBA" id="ARBA00023316"/>
    </source>
</evidence>
<evidence type="ECO:0008006" key="15">
    <source>
        <dbReference type="Google" id="ProtNLM"/>
    </source>
</evidence>
<dbReference type="InterPro" id="IPR002963">
    <property type="entry name" value="Expansin"/>
</dbReference>
<keyword evidence="8" id="KW-0961">Cell wall biogenesis/degradation</keyword>
<dbReference type="SUPFAM" id="SSF49590">
    <property type="entry name" value="PHL pollen allergen"/>
    <property type="match status" value="1"/>
</dbReference>
<dbReference type="SUPFAM" id="SSF50685">
    <property type="entry name" value="Barwin-like endoglucanases"/>
    <property type="match status" value="1"/>
</dbReference>
<feature type="signal peptide" evidence="10">
    <location>
        <begin position="1"/>
        <end position="27"/>
    </location>
</feature>
<evidence type="ECO:0000256" key="2">
    <source>
        <dbReference type="ARBA" id="ARBA00004191"/>
    </source>
</evidence>